<reference evidence="2" key="2">
    <citation type="journal article" date="2021" name="PeerJ">
        <title>Extensive microbial diversity within the chicken gut microbiome revealed by metagenomics and culture.</title>
        <authorList>
            <person name="Gilroy R."/>
            <person name="Ravi A."/>
            <person name="Getino M."/>
            <person name="Pursley I."/>
            <person name="Horton D.L."/>
            <person name="Alikhan N.F."/>
            <person name="Baker D."/>
            <person name="Gharbi K."/>
            <person name="Hall N."/>
            <person name="Watson M."/>
            <person name="Adriaenssens E.M."/>
            <person name="Foster-Nyarko E."/>
            <person name="Jarju S."/>
            <person name="Secka A."/>
            <person name="Antonio M."/>
            <person name="Oren A."/>
            <person name="Chaudhuri R.R."/>
            <person name="La Ragione R."/>
            <person name="Hildebrand F."/>
            <person name="Pallen M.J."/>
        </authorList>
    </citation>
    <scope>NUCLEOTIDE SEQUENCE</scope>
    <source>
        <strain evidence="2">USAMLcec3-3695</strain>
    </source>
</reference>
<dbReference type="EMBL" id="DVNB01000002">
    <property type="protein sequence ID" value="HIU56183.1"/>
    <property type="molecule type" value="Genomic_DNA"/>
</dbReference>
<dbReference type="Proteomes" id="UP000824109">
    <property type="component" value="Unassembled WGS sequence"/>
</dbReference>
<protein>
    <submittedName>
        <fullName evidence="2">Uncharacterized protein</fullName>
    </submittedName>
</protein>
<sequence>MLTKTESESPLQAVEINHREDVGIADVWLRKNISETQYTNENGESITAYTADEVYFTHAYSDTLADELTASFDEWWEYGKKWTHEEQLSETQRQLKEANERMEMLEECLLEMSMMVYA</sequence>
<comment type="caution">
    <text evidence="2">The sequence shown here is derived from an EMBL/GenBank/DDBJ whole genome shotgun (WGS) entry which is preliminary data.</text>
</comment>
<evidence type="ECO:0000256" key="1">
    <source>
        <dbReference type="SAM" id="Coils"/>
    </source>
</evidence>
<keyword evidence="1" id="KW-0175">Coiled coil</keyword>
<proteinExistence type="predicted"/>
<evidence type="ECO:0000313" key="2">
    <source>
        <dbReference type="EMBL" id="HIU56183.1"/>
    </source>
</evidence>
<name>A0A9D1SE19_9FIRM</name>
<dbReference type="AlphaFoldDB" id="A0A9D1SE19"/>
<reference evidence="2" key="1">
    <citation type="submission" date="2020-10" db="EMBL/GenBank/DDBJ databases">
        <authorList>
            <person name="Gilroy R."/>
        </authorList>
    </citation>
    <scope>NUCLEOTIDE SEQUENCE</scope>
    <source>
        <strain evidence="2">USAMLcec3-3695</strain>
    </source>
</reference>
<organism evidence="2 3">
    <name type="scientific">Candidatus Ornithomonoglobus merdipullorum</name>
    <dbReference type="NCBI Taxonomy" id="2840895"/>
    <lineage>
        <taxon>Bacteria</taxon>
        <taxon>Bacillati</taxon>
        <taxon>Bacillota</taxon>
        <taxon>Clostridia</taxon>
        <taxon>Candidatus Ornithomonoglobus</taxon>
    </lineage>
</organism>
<accession>A0A9D1SE19</accession>
<gene>
    <name evidence="2" type="ORF">IAA61_00050</name>
</gene>
<evidence type="ECO:0000313" key="3">
    <source>
        <dbReference type="Proteomes" id="UP000824109"/>
    </source>
</evidence>
<feature type="coiled-coil region" evidence="1">
    <location>
        <begin position="81"/>
        <end position="115"/>
    </location>
</feature>